<keyword evidence="4 6" id="KW-1133">Transmembrane helix</keyword>
<dbReference type="GO" id="GO:0050909">
    <property type="term" value="P:sensory perception of taste"/>
    <property type="evidence" value="ECO:0007669"/>
    <property type="project" value="InterPro"/>
</dbReference>
<name>A0A9J7DDI0_MUSDO</name>
<accession>A0A9J7DDI0</accession>
<feature type="transmembrane region" description="Helical" evidence="6">
    <location>
        <begin position="280"/>
        <end position="299"/>
    </location>
</feature>
<dbReference type="GeneID" id="101899290"/>
<reference evidence="9" key="1">
    <citation type="submission" date="2025-08" db="UniProtKB">
        <authorList>
            <consortium name="RefSeq"/>
        </authorList>
    </citation>
    <scope>IDENTIFICATION</scope>
    <source>
        <strain evidence="9">Aabys</strain>
        <tissue evidence="9">Whole body</tissue>
    </source>
</reference>
<dbReference type="VEuPathDB" id="VectorBase:MDOMA2_010409"/>
<keyword evidence="2 6" id="KW-1003">Cell membrane</keyword>
<dbReference type="AlphaFoldDB" id="A0A9J7DDI0"/>
<evidence type="ECO:0000256" key="4">
    <source>
        <dbReference type="ARBA" id="ARBA00022989"/>
    </source>
</evidence>
<dbReference type="Pfam" id="PF08395">
    <property type="entry name" value="7tm_7"/>
    <property type="match status" value="1"/>
</dbReference>
<evidence type="ECO:0000256" key="5">
    <source>
        <dbReference type="ARBA" id="ARBA00023136"/>
    </source>
</evidence>
<protein>
    <recommendedName>
        <fullName evidence="6">Gustatory receptor</fullName>
    </recommendedName>
</protein>
<keyword evidence="6" id="KW-0807">Transducer</keyword>
<proteinExistence type="inferred from homology"/>
<feature type="transmembrane region" description="Helical" evidence="6">
    <location>
        <begin position="206"/>
        <end position="235"/>
    </location>
</feature>
<evidence type="ECO:0000313" key="8">
    <source>
        <dbReference type="Proteomes" id="UP001652621"/>
    </source>
</evidence>
<evidence type="ECO:0000256" key="2">
    <source>
        <dbReference type="ARBA" id="ARBA00022475"/>
    </source>
</evidence>
<feature type="transmembrane region" description="Helical" evidence="6">
    <location>
        <begin position="172"/>
        <end position="194"/>
    </location>
</feature>
<dbReference type="InterPro" id="IPR013604">
    <property type="entry name" value="7TM_chemorcpt"/>
</dbReference>
<organism evidence="8 9">
    <name type="scientific">Musca domestica</name>
    <name type="common">House fly</name>
    <dbReference type="NCBI Taxonomy" id="7370"/>
    <lineage>
        <taxon>Eukaryota</taxon>
        <taxon>Metazoa</taxon>
        <taxon>Ecdysozoa</taxon>
        <taxon>Arthropoda</taxon>
        <taxon>Hexapoda</taxon>
        <taxon>Insecta</taxon>
        <taxon>Pterygota</taxon>
        <taxon>Neoptera</taxon>
        <taxon>Endopterygota</taxon>
        <taxon>Diptera</taxon>
        <taxon>Brachycera</taxon>
        <taxon>Muscomorpha</taxon>
        <taxon>Muscoidea</taxon>
        <taxon>Muscidae</taxon>
        <taxon>Musca</taxon>
    </lineage>
</organism>
<comment type="similarity">
    <text evidence="6">Belongs to the insect chemoreceptor superfamily. Gustatory receptor (GR) family.</text>
</comment>
<feature type="transmembrane region" description="Helical" evidence="6">
    <location>
        <begin position="371"/>
        <end position="389"/>
    </location>
</feature>
<dbReference type="OrthoDB" id="8039669at2759"/>
<feature type="region of interest" description="Disordered" evidence="7">
    <location>
        <begin position="1"/>
        <end position="21"/>
    </location>
</feature>
<keyword evidence="5 6" id="KW-0472">Membrane</keyword>
<evidence type="ECO:0000256" key="3">
    <source>
        <dbReference type="ARBA" id="ARBA00022692"/>
    </source>
</evidence>
<dbReference type="RefSeq" id="XP_019891133.2">
    <property type="nucleotide sequence ID" value="XM_020035574.2"/>
</dbReference>
<feature type="transmembrane region" description="Helical" evidence="6">
    <location>
        <begin position="78"/>
        <end position="98"/>
    </location>
</feature>
<feature type="transmembrane region" description="Helical" evidence="6">
    <location>
        <begin position="119"/>
        <end position="140"/>
    </location>
</feature>
<evidence type="ECO:0000256" key="1">
    <source>
        <dbReference type="ARBA" id="ARBA00004651"/>
    </source>
</evidence>
<dbReference type="Proteomes" id="UP001652621">
    <property type="component" value="Unplaced"/>
</dbReference>
<evidence type="ECO:0000313" key="9">
    <source>
        <dbReference type="RefSeq" id="XP_019891133.2"/>
    </source>
</evidence>
<comment type="caution">
    <text evidence="6">Lacks conserved residue(s) required for the propagation of feature annotation.</text>
</comment>
<dbReference type="KEGG" id="mde:101899290"/>
<feature type="transmembrane region" description="Helical" evidence="6">
    <location>
        <begin position="37"/>
        <end position="58"/>
    </location>
</feature>
<comment type="function">
    <text evidence="6">Gustatory receptor which mediates acceptance or avoidance behavior, depending on its substrates.</text>
</comment>
<comment type="subcellular location">
    <subcellularLocation>
        <location evidence="1 6">Cell membrane</location>
        <topology evidence="1 6">Multi-pass membrane protein</topology>
    </subcellularLocation>
</comment>
<keyword evidence="6 9" id="KW-0675">Receptor</keyword>
<evidence type="ECO:0000256" key="7">
    <source>
        <dbReference type="SAM" id="MobiDB-lite"/>
    </source>
</evidence>
<evidence type="ECO:0000256" key="6">
    <source>
        <dbReference type="RuleBase" id="RU363108"/>
    </source>
</evidence>
<gene>
    <name evidence="9" type="primary">LOC101899290</name>
</gene>
<keyword evidence="8" id="KW-1185">Reference proteome</keyword>
<keyword evidence="3 6" id="KW-0812">Transmembrane</keyword>
<dbReference type="GO" id="GO:0007165">
    <property type="term" value="P:signal transduction"/>
    <property type="evidence" value="ECO:0007669"/>
    <property type="project" value="UniProtKB-KW"/>
</dbReference>
<dbReference type="GO" id="GO:0005886">
    <property type="term" value="C:plasma membrane"/>
    <property type="evidence" value="ECO:0007669"/>
    <property type="project" value="UniProtKB-SubCell"/>
</dbReference>
<feature type="transmembrane region" description="Helical" evidence="6">
    <location>
        <begin position="311"/>
        <end position="331"/>
    </location>
</feature>
<sequence length="398" mass="45973">MDDNKMSPRQLRYCAESPSDDPPPTLMAKLRHLWNKIFFAVIRVMIFCDQLTLLGPFVVERKKSSSGSSRLHFRTHRVFTGVAVSFCVGLIVVTPFLAKIIPDLYDTSRKDQDTLFKRIAQFTMLTDVIGTLLIMSAQIWHRNKLVEILNSFVDITEKMRFYEHDFINFKTFLALMVKVGLTCYDLLMCLPFLFTGASRLSGTDICAFVALVAMQHLTSIFGLAIFTAILGLLTMSLQLERQLTHFENIASNLKMLRLITLQNALQRLISLFVNTLQFGIFIMMLIKFITILCNIYAFLDYYVTTDRVYTTFIMYLVSVSLELYSIILMAYLCDRSQRKMPQIFIMVESSVLWPQIEKFSILNLFILHNEFALFLLAYSINFLVIILEFEITKAGKRL</sequence>